<comment type="caution">
    <text evidence="1">The sequence shown here is derived from an EMBL/GenBank/DDBJ whole genome shotgun (WGS) entry which is preliminary data.</text>
</comment>
<protein>
    <submittedName>
        <fullName evidence="1">Uncharacterized protein</fullName>
    </submittedName>
</protein>
<dbReference type="AlphaFoldDB" id="A0A4Y2LUX7"/>
<evidence type="ECO:0000313" key="2">
    <source>
        <dbReference type="Proteomes" id="UP000499080"/>
    </source>
</evidence>
<dbReference type="Proteomes" id="UP000499080">
    <property type="component" value="Unassembled WGS sequence"/>
</dbReference>
<sequence length="136" mass="15054">MERRVKADTEASSKVCESAAQAGYVRARIVNKTNTQAFESKADYKPAIDYSELIDWTKCGLLSPPMMESLTTESISSVLQNKSLPEFDFLNFPCHTQIVEICVKLVTESAEKVCGQGSKDGYIVETLFSTSTMPQI</sequence>
<dbReference type="PANTHER" id="PTHR46409:SF1">
    <property type="entry name" value="HTH PSQ-TYPE DOMAIN-CONTAINING PROTEIN"/>
    <property type="match status" value="1"/>
</dbReference>
<dbReference type="OrthoDB" id="6617942at2759"/>
<proteinExistence type="predicted"/>
<dbReference type="EMBL" id="BGPR01006393">
    <property type="protein sequence ID" value="GBN18598.1"/>
    <property type="molecule type" value="Genomic_DNA"/>
</dbReference>
<keyword evidence="2" id="KW-1185">Reference proteome</keyword>
<name>A0A4Y2LUX7_ARAVE</name>
<gene>
    <name evidence="1" type="ORF">AVEN_236389_1</name>
</gene>
<organism evidence="1 2">
    <name type="scientific">Araneus ventricosus</name>
    <name type="common">Orbweaver spider</name>
    <name type="synonym">Epeira ventricosa</name>
    <dbReference type="NCBI Taxonomy" id="182803"/>
    <lineage>
        <taxon>Eukaryota</taxon>
        <taxon>Metazoa</taxon>
        <taxon>Ecdysozoa</taxon>
        <taxon>Arthropoda</taxon>
        <taxon>Chelicerata</taxon>
        <taxon>Arachnida</taxon>
        <taxon>Araneae</taxon>
        <taxon>Araneomorphae</taxon>
        <taxon>Entelegynae</taxon>
        <taxon>Araneoidea</taxon>
        <taxon>Araneidae</taxon>
        <taxon>Araneus</taxon>
    </lineage>
</organism>
<evidence type="ECO:0000313" key="1">
    <source>
        <dbReference type="EMBL" id="GBN18598.1"/>
    </source>
</evidence>
<accession>A0A4Y2LUX7</accession>
<reference evidence="1 2" key="1">
    <citation type="journal article" date="2019" name="Sci. Rep.">
        <title>Orb-weaving spider Araneus ventricosus genome elucidates the spidroin gene catalogue.</title>
        <authorList>
            <person name="Kono N."/>
            <person name="Nakamura H."/>
            <person name="Ohtoshi R."/>
            <person name="Moran D.A.P."/>
            <person name="Shinohara A."/>
            <person name="Yoshida Y."/>
            <person name="Fujiwara M."/>
            <person name="Mori M."/>
            <person name="Tomita M."/>
            <person name="Arakawa K."/>
        </authorList>
    </citation>
    <scope>NUCLEOTIDE SEQUENCE [LARGE SCALE GENOMIC DNA]</scope>
</reference>
<dbReference type="PANTHER" id="PTHR46409">
    <property type="entry name" value="HTH PSQ-TYPE DOMAIN-CONTAINING PROTEIN"/>
    <property type="match status" value="1"/>
</dbReference>